<dbReference type="Gene3D" id="3.40.30.10">
    <property type="entry name" value="Glutaredoxin"/>
    <property type="match status" value="1"/>
</dbReference>
<dbReference type="SUPFAM" id="SSF52833">
    <property type="entry name" value="Thioredoxin-like"/>
    <property type="match status" value="1"/>
</dbReference>
<dbReference type="PROSITE" id="PS51353">
    <property type="entry name" value="ARSC"/>
    <property type="match status" value="1"/>
</dbReference>
<proteinExistence type="inferred from homology"/>
<keyword evidence="4" id="KW-1185">Reference proteome</keyword>
<reference evidence="4" key="1">
    <citation type="submission" date="2016-10" db="EMBL/GenBank/DDBJ databases">
        <authorList>
            <person name="Varghese N."/>
            <person name="Submissions S."/>
        </authorList>
    </citation>
    <scope>NUCLEOTIDE SEQUENCE [LARGE SCALE GENOMIC DNA]</scope>
    <source>
        <strain evidence="4">DSM 28463</strain>
    </source>
</reference>
<accession>A0A1I5GMC6</accession>
<dbReference type="OrthoDB" id="9803749at2"/>
<name>A0A1I5GMC6_9RHOB</name>
<dbReference type="PANTHER" id="PTHR30041">
    <property type="entry name" value="ARSENATE REDUCTASE"/>
    <property type="match status" value="1"/>
</dbReference>
<dbReference type="RefSeq" id="WP_092842237.1">
    <property type="nucleotide sequence ID" value="NZ_FOVP01000033.1"/>
</dbReference>
<dbReference type="EMBL" id="FOVP01000033">
    <property type="protein sequence ID" value="SFO37097.1"/>
    <property type="molecule type" value="Genomic_DNA"/>
</dbReference>
<evidence type="ECO:0000256" key="1">
    <source>
        <dbReference type="ARBA" id="ARBA00007198"/>
    </source>
</evidence>
<dbReference type="Pfam" id="PF03960">
    <property type="entry name" value="ArsC"/>
    <property type="match status" value="1"/>
</dbReference>
<comment type="similarity">
    <text evidence="1 2">Belongs to the ArsC family.</text>
</comment>
<dbReference type="InterPro" id="IPR006660">
    <property type="entry name" value="Arsenate_reductase-like"/>
</dbReference>
<protein>
    <submittedName>
        <fullName evidence="3">Arsenate reductase, glutaredoxin family</fullName>
    </submittedName>
</protein>
<dbReference type="PANTHER" id="PTHR30041:SF8">
    <property type="entry name" value="PROTEIN YFFB"/>
    <property type="match status" value="1"/>
</dbReference>
<organism evidence="3 4">
    <name type="scientific">Roseovarius lutimaris</name>
    <dbReference type="NCBI Taxonomy" id="1005928"/>
    <lineage>
        <taxon>Bacteria</taxon>
        <taxon>Pseudomonadati</taxon>
        <taxon>Pseudomonadota</taxon>
        <taxon>Alphaproteobacteria</taxon>
        <taxon>Rhodobacterales</taxon>
        <taxon>Roseobacteraceae</taxon>
        <taxon>Roseovarius</taxon>
    </lineage>
</organism>
<dbReference type="AlphaFoldDB" id="A0A1I5GMC6"/>
<evidence type="ECO:0000256" key="2">
    <source>
        <dbReference type="PROSITE-ProRule" id="PRU01282"/>
    </source>
</evidence>
<dbReference type="STRING" id="1005928.SAMN04487859_13320"/>
<dbReference type="Proteomes" id="UP000198599">
    <property type="component" value="Unassembled WGS sequence"/>
</dbReference>
<gene>
    <name evidence="3" type="ORF">SAMN04487859_13320</name>
</gene>
<evidence type="ECO:0000313" key="3">
    <source>
        <dbReference type="EMBL" id="SFO37097.1"/>
    </source>
</evidence>
<sequence>MIIYGISTCAATRKAQKALEAAGKEVTFRDVRSEPMSEAEWAVLIAEFGERLVDRKSTEWRGLSDWLKHSEADAQLAAKPKLMLSPVIRDGDTYYLGWDETVEAALLAG</sequence>
<evidence type="ECO:0000313" key="4">
    <source>
        <dbReference type="Proteomes" id="UP000198599"/>
    </source>
</evidence>
<dbReference type="InterPro" id="IPR036249">
    <property type="entry name" value="Thioredoxin-like_sf"/>
</dbReference>